<accession>A0A5M6IDB9</accession>
<dbReference type="NCBIfam" id="TIGR00074">
    <property type="entry name" value="hypC_hupF"/>
    <property type="match status" value="1"/>
</dbReference>
<comment type="similarity">
    <text evidence="1">Belongs to the HupF/HypC family.</text>
</comment>
<sequence>MCLAVPARVLDLLPDAMARVDIGGVGKTISVALVEDLSVGDYVILHVGYALARLDPEEAETTLALIRDMAALAATDTTNTPDPAGPAS</sequence>
<dbReference type="GO" id="GO:0051604">
    <property type="term" value="P:protein maturation"/>
    <property type="evidence" value="ECO:0007669"/>
    <property type="project" value="TreeGrafter"/>
</dbReference>
<dbReference type="InterPro" id="IPR019812">
    <property type="entry name" value="Hydgase_assmbl_chp_CS"/>
</dbReference>
<comment type="function">
    <text evidence="2">Involved in the maturation of [NiFe] hydrogenases. Involved in the biosynthesis of the Fe(CN)(2)CO cofactor.</text>
</comment>
<dbReference type="GO" id="GO:0005506">
    <property type="term" value="F:iron ion binding"/>
    <property type="evidence" value="ECO:0007669"/>
    <property type="project" value="TreeGrafter"/>
</dbReference>
<dbReference type="GO" id="GO:1902670">
    <property type="term" value="F:carbon dioxide binding"/>
    <property type="evidence" value="ECO:0007669"/>
    <property type="project" value="TreeGrafter"/>
</dbReference>
<gene>
    <name evidence="4" type="ORF">F1188_07585</name>
</gene>
<evidence type="ECO:0000256" key="1">
    <source>
        <dbReference type="ARBA" id="ARBA00006018"/>
    </source>
</evidence>
<dbReference type="OrthoDB" id="9806017at2"/>
<keyword evidence="5" id="KW-1185">Reference proteome</keyword>
<dbReference type="AlphaFoldDB" id="A0A5M6IDB9"/>
<dbReference type="PROSITE" id="PS01097">
    <property type="entry name" value="HUPF_HYPC"/>
    <property type="match status" value="1"/>
</dbReference>
<proteinExistence type="inferred from homology"/>
<dbReference type="EMBL" id="VWPJ01000005">
    <property type="protein sequence ID" value="KAA5606271.1"/>
    <property type="molecule type" value="Genomic_DNA"/>
</dbReference>
<dbReference type="PRINTS" id="PR00445">
    <property type="entry name" value="HUPFHYPC"/>
</dbReference>
<dbReference type="InterPro" id="IPR001109">
    <property type="entry name" value="Hydrogenase_HupF/HypC"/>
</dbReference>
<reference evidence="4 5" key="1">
    <citation type="submission" date="2019-09" db="EMBL/GenBank/DDBJ databases">
        <title>Genome sequence of Roseospira marina, one of the more divergent members of the non-sulfur purple photosynthetic bacterial family, the Rhodospirillaceae.</title>
        <authorList>
            <person name="Meyer T."/>
            <person name="Kyndt J."/>
        </authorList>
    </citation>
    <scope>NUCLEOTIDE SEQUENCE [LARGE SCALE GENOMIC DNA]</scope>
    <source>
        <strain evidence="4 5">DSM 15113</strain>
    </source>
</reference>
<dbReference type="SUPFAM" id="SSF159127">
    <property type="entry name" value="HupF/HypC-like"/>
    <property type="match status" value="1"/>
</dbReference>
<comment type="caution">
    <text evidence="4">The sequence shown here is derived from an EMBL/GenBank/DDBJ whole genome shotgun (WGS) entry which is preliminary data.</text>
</comment>
<name>A0A5M6IDB9_9PROT</name>
<dbReference type="Proteomes" id="UP000324065">
    <property type="component" value="Unassembled WGS sequence"/>
</dbReference>
<dbReference type="FunFam" id="2.30.30.140:FF:000022">
    <property type="entry name" value="Hydrogenase assembly chaperone HybG"/>
    <property type="match status" value="1"/>
</dbReference>
<dbReference type="PANTHER" id="PTHR35177:SF2">
    <property type="entry name" value="HYDROGENASE MATURATION FACTOR HYBG"/>
    <property type="match status" value="1"/>
</dbReference>
<dbReference type="PANTHER" id="PTHR35177">
    <property type="entry name" value="HYDROGENASE MATURATION FACTOR HYBG"/>
    <property type="match status" value="1"/>
</dbReference>
<dbReference type="Pfam" id="PF01455">
    <property type="entry name" value="HupF_HypC"/>
    <property type="match status" value="1"/>
</dbReference>
<evidence type="ECO:0000256" key="2">
    <source>
        <dbReference type="ARBA" id="ARBA00053969"/>
    </source>
</evidence>
<dbReference type="RefSeq" id="WP_150061793.1">
    <property type="nucleotide sequence ID" value="NZ_JACHII010000007.1"/>
</dbReference>
<evidence type="ECO:0000313" key="5">
    <source>
        <dbReference type="Proteomes" id="UP000324065"/>
    </source>
</evidence>
<dbReference type="Gene3D" id="2.30.30.140">
    <property type="match status" value="1"/>
</dbReference>
<organism evidence="4 5">
    <name type="scientific">Roseospira marina</name>
    <dbReference type="NCBI Taxonomy" id="140057"/>
    <lineage>
        <taxon>Bacteria</taxon>
        <taxon>Pseudomonadati</taxon>
        <taxon>Pseudomonadota</taxon>
        <taxon>Alphaproteobacteria</taxon>
        <taxon>Rhodospirillales</taxon>
        <taxon>Rhodospirillaceae</taxon>
        <taxon>Roseospira</taxon>
    </lineage>
</organism>
<evidence type="ECO:0000313" key="4">
    <source>
        <dbReference type="EMBL" id="KAA5606271.1"/>
    </source>
</evidence>
<protein>
    <recommendedName>
        <fullName evidence="3">Hydrogenase maturation factor HypC</fullName>
    </recommendedName>
</protein>
<evidence type="ECO:0000256" key="3">
    <source>
        <dbReference type="ARBA" id="ARBA00071976"/>
    </source>
</evidence>